<dbReference type="EMBL" id="JAPVEA010000008">
    <property type="protein sequence ID" value="KAJ5439581.1"/>
    <property type="molecule type" value="Genomic_DNA"/>
</dbReference>
<dbReference type="Proteomes" id="UP001213681">
    <property type="component" value="Unassembled WGS sequence"/>
</dbReference>
<dbReference type="RefSeq" id="XP_056762810.1">
    <property type="nucleotide sequence ID" value="XM_056913961.1"/>
</dbReference>
<organism evidence="2 3">
    <name type="scientific">Penicillium daleae</name>
    <dbReference type="NCBI Taxonomy" id="63821"/>
    <lineage>
        <taxon>Eukaryota</taxon>
        <taxon>Fungi</taxon>
        <taxon>Dikarya</taxon>
        <taxon>Ascomycota</taxon>
        <taxon>Pezizomycotina</taxon>
        <taxon>Eurotiomycetes</taxon>
        <taxon>Eurotiomycetidae</taxon>
        <taxon>Eurotiales</taxon>
        <taxon>Aspergillaceae</taxon>
        <taxon>Penicillium</taxon>
    </lineage>
</organism>
<comment type="caution">
    <text evidence="2">The sequence shown here is derived from an EMBL/GenBank/DDBJ whole genome shotgun (WGS) entry which is preliminary data.</text>
</comment>
<dbReference type="InterPro" id="IPR022185">
    <property type="entry name" value="DUF3712"/>
</dbReference>
<dbReference type="GO" id="GO:0000329">
    <property type="term" value="C:fungal-type vacuole membrane"/>
    <property type="evidence" value="ECO:0007669"/>
    <property type="project" value="InterPro"/>
</dbReference>
<reference evidence="2" key="2">
    <citation type="journal article" date="2023" name="IMA Fungus">
        <title>Comparative genomic study of the Penicillium genus elucidates a diverse pangenome and 15 lateral gene transfer events.</title>
        <authorList>
            <person name="Petersen C."/>
            <person name="Sorensen T."/>
            <person name="Nielsen M.R."/>
            <person name="Sondergaard T.E."/>
            <person name="Sorensen J.L."/>
            <person name="Fitzpatrick D.A."/>
            <person name="Frisvad J.C."/>
            <person name="Nielsen K.L."/>
        </authorList>
    </citation>
    <scope>NUCLEOTIDE SEQUENCE</scope>
    <source>
        <strain evidence="2">IBT 16125</strain>
    </source>
</reference>
<protein>
    <submittedName>
        <fullName evidence="2">Uncharacterized protein</fullName>
    </submittedName>
</protein>
<accession>A0AAD6C1B7</accession>
<keyword evidence="3" id="KW-1185">Reference proteome</keyword>
<proteinExistence type="predicted"/>
<keyword evidence="1" id="KW-0812">Transmembrane</keyword>
<dbReference type="PANTHER" id="PTHR35895:SF1">
    <property type="entry name" value="LIPID-BINDING SERUM GLYCOPROTEIN C-TERMINAL DOMAIN-CONTAINING PROTEIN"/>
    <property type="match status" value="1"/>
</dbReference>
<evidence type="ECO:0000313" key="3">
    <source>
        <dbReference type="Proteomes" id="UP001213681"/>
    </source>
</evidence>
<dbReference type="GeneID" id="81604204"/>
<reference evidence="2" key="1">
    <citation type="submission" date="2022-12" db="EMBL/GenBank/DDBJ databases">
        <authorList>
            <person name="Petersen C."/>
        </authorList>
    </citation>
    <scope>NUCLEOTIDE SEQUENCE</scope>
    <source>
        <strain evidence="2">IBT 16125</strain>
    </source>
</reference>
<gene>
    <name evidence="2" type="ORF">N7458_010579</name>
</gene>
<feature type="transmembrane region" description="Helical" evidence="1">
    <location>
        <begin position="39"/>
        <end position="62"/>
    </location>
</feature>
<dbReference type="PANTHER" id="PTHR35895">
    <property type="entry name" value="CHROMOSOME 16, WHOLE GENOME SHOTGUN SEQUENCE"/>
    <property type="match status" value="1"/>
</dbReference>
<keyword evidence="1" id="KW-0472">Membrane</keyword>
<keyword evidence="1" id="KW-1133">Transmembrane helix</keyword>
<dbReference type="InterPro" id="IPR046368">
    <property type="entry name" value="Tag1"/>
</dbReference>
<dbReference type="AlphaFoldDB" id="A0AAD6C1B7"/>
<evidence type="ECO:0000313" key="2">
    <source>
        <dbReference type="EMBL" id="KAJ5439581.1"/>
    </source>
</evidence>
<dbReference type="Pfam" id="PF12505">
    <property type="entry name" value="DUF3712"/>
    <property type="match status" value="1"/>
</dbReference>
<name>A0AAD6C1B7_9EURO</name>
<sequence>MSKSDLEDSSGSDTNGATEALAKKPTVWQRFKTHMKKRWWVYVIALCCIVLVTVLPLVYVGIPRFANDYINKYQFDYEGLAITNPRPTSFHVSQSKKLSMGGGFSGSGHLTAFNASIRVPATNEEFAVFPVPQIDFDNGANLNIDQDLDLSCVECLSKLAVAAATNESFGVLVTGDPDLKFGALPTAHLNIHKTMNMNGYNVTDFVNSQGAFNITKLDLMNPPVNGFNFNATIALKNPTPFIVEMGHVIFNLSMGGSKLGYVDIPNLMLQQVNTTAIVLGNVDESMLIREFVWGDGDSGDVTIDVKGHSCDYNGVEIPYFAAAIKAVDASATVDLLQYVNLLT</sequence>
<evidence type="ECO:0000256" key="1">
    <source>
        <dbReference type="SAM" id="Phobius"/>
    </source>
</evidence>